<sequence length="126" mass="14272">RPINSFGIRFFAHFKVQYGAIHVQRWRVAGAVTATATSCALGLLAIDPLRIHLLNDLPTFKKEDVKKHGKESKRIWVTYKGVKLVTFTVLYYVGSSCNGVVILAKLRIAIVCGGERTRYYPFWELT</sequence>
<reference evidence="2" key="2">
    <citation type="submission" date="2017-02" db="UniProtKB">
        <authorList>
            <consortium name="WormBaseParasite"/>
        </authorList>
    </citation>
    <scope>IDENTIFICATION</scope>
</reference>
<dbReference type="AlphaFoldDB" id="A0A0K0D885"/>
<name>A0A0K0D885_ANGCA</name>
<dbReference type="Proteomes" id="UP000035642">
    <property type="component" value="Unassembled WGS sequence"/>
</dbReference>
<organism evidence="1 2">
    <name type="scientific">Angiostrongylus cantonensis</name>
    <name type="common">Rat lungworm</name>
    <dbReference type="NCBI Taxonomy" id="6313"/>
    <lineage>
        <taxon>Eukaryota</taxon>
        <taxon>Metazoa</taxon>
        <taxon>Ecdysozoa</taxon>
        <taxon>Nematoda</taxon>
        <taxon>Chromadorea</taxon>
        <taxon>Rhabditida</taxon>
        <taxon>Rhabditina</taxon>
        <taxon>Rhabditomorpha</taxon>
        <taxon>Strongyloidea</taxon>
        <taxon>Metastrongylidae</taxon>
        <taxon>Angiostrongylus</taxon>
    </lineage>
</organism>
<reference evidence="1" key="1">
    <citation type="submission" date="2012-09" db="EMBL/GenBank/DDBJ databases">
        <authorList>
            <person name="Martin A.A."/>
        </authorList>
    </citation>
    <scope>NUCLEOTIDE SEQUENCE</scope>
</reference>
<evidence type="ECO:0000313" key="1">
    <source>
        <dbReference type="Proteomes" id="UP000035642"/>
    </source>
</evidence>
<evidence type="ECO:0000313" key="2">
    <source>
        <dbReference type="WBParaSite" id="ACAC_0000628001-mRNA-1"/>
    </source>
</evidence>
<keyword evidence="1" id="KW-1185">Reference proteome</keyword>
<accession>A0A0K0D885</accession>
<dbReference type="WBParaSite" id="ACAC_0000628001-mRNA-1">
    <property type="protein sequence ID" value="ACAC_0000628001-mRNA-1"/>
    <property type="gene ID" value="ACAC_0000628001"/>
</dbReference>
<proteinExistence type="predicted"/>
<protein>
    <submittedName>
        <fullName evidence="2">Aa_trans domain-containing protein</fullName>
    </submittedName>
</protein>